<organism evidence="2 3">
    <name type="scientific">Claviceps aff. purpurea</name>
    <dbReference type="NCBI Taxonomy" id="1967640"/>
    <lineage>
        <taxon>Eukaryota</taxon>
        <taxon>Fungi</taxon>
        <taxon>Dikarya</taxon>
        <taxon>Ascomycota</taxon>
        <taxon>Pezizomycotina</taxon>
        <taxon>Sordariomycetes</taxon>
        <taxon>Hypocreomycetidae</taxon>
        <taxon>Hypocreales</taxon>
        <taxon>Clavicipitaceae</taxon>
        <taxon>Claviceps</taxon>
    </lineage>
</organism>
<comment type="caution">
    <text evidence="2">The sequence shown here is derived from an EMBL/GenBank/DDBJ whole genome shotgun (WGS) entry which is preliminary data.</text>
</comment>
<evidence type="ECO:0000256" key="1">
    <source>
        <dbReference type="SAM" id="MobiDB-lite"/>
    </source>
</evidence>
<gene>
    <name evidence="2" type="ORF">E4U09_005337</name>
</gene>
<sequence length="60" mass="6426">MCRTKETSAGATEEERRMGLDDTVSPNPGDHNVQATGAPRATTETARGEKRVANENDVVP</sequence>
<dbReference type="Proteomes" id="UP000707071">
    <property type="component" value="Unassembled WGS sequence"/>
</dbReference>
<dbReference type="EMBL" id="SRRH01000446">
    <property type="protein sequence ID" value="KAG6288813.1"/>
    <property type="molecule type" value="Genomic_DNA"/>
</dbReference>
<evidence type="ECO:0000313" key="3">
    <source>
        <dbReference type="Proteomes" id="UP000707071"/>
    </source>
</evidence>
<protein>
    <submittedName>
        <fullName evidence="2">Uncharacterized protein</fullName>
    </submittedName>
</protein>
<accession>A0A9P7QBZ3</accession>
<keyword evidence="3" id="KW-1185">Reference proteome</keyword>
<name>A0A9P7QBZ3_9HYPO</name>
<dbReference type="AlphaFoldDB" id="A0A9P7QBZ3"/>
<evidence type="ECO:0000313" key="2">
    <source>
        <dbReference type="EMBL" id="KAG6288813.1"/>
    </source>
</evidence>
<reference evidence="2 3" key="1">
    <citation type="journal article" date="2020" name="bioRxiv">
        <title>Whole genome comparisons of ergot fungi reveals the divergence and evolution of species within the genus Claviceps are the result of varying mechanisms driving genome evolution and host range expansion.</title>
        <authorList>
            <person name="Wyka S.A."/>
            <person name="Mondo S.J."/>
            <person name="Liu M."/>
            <person name="Dettman J."/>
            <person name="Nalam V."/>
            <person name="Broders K.D."/>
        </authorList>
    </citation>
    <scope>NUCLEOTIDE SEQUENCE [LARGE SCALE GENOMIC DNA]</scope>
    <source>
        <strain evidence="2 3">Clav52</strain>
    </source>
</reference>
<feature type="region of interest" description="Disordered" evidence="1">
    <location>
        <begin position="1"/>
        <end position="60"/>
    </location>
</feature>
<proteinExistence type="predicted"/>